<dbReference type="OrthoDB" id="5423081at2"/>
<name>A0A1M7YBR1_9BACT</name>
<protein>
    <submittedName>
        <fullName evidence="2">Phage shock protein B</fullName>
    </submittedName>
</protein>
<evidence type="ECO:0000256" key="1">
    <source>
        <dbReference type="SAM" id="Phobius"/>
    </source>
</evidence>
<keyword evidence="1" id="KW-1133">Transmembrane helix</keyword>
<sequence length="83" mass="9059">MNTVIIVAIVFGSILTFAALVCGTVLAIVKMRNSGLSKGGRGSQSDEARIIQEIYQGLSHMEQRIDALETILMDSQKNKGYEK</sequence>
<feature type="transmembrane region" description="Helical" evidence="1">
    <location>
        <begin position="6"/>
        <end position="29"/>
    </location>
</feature>
<proteinExistence type="predicted"/>
<keyword evidence="3" id="KW-1185">Reference proteome</keyword>
<evidence type="ECO:0000313" key="2">
    <source>
        <dbReference type="EMBL" id="SHO49958.1"/>
    </source>
</evidence>
<organism evidence="2 3">
    <name type="scientific">Desulfopila aestuarii DSM 18488</name>
    <dbReference type="NCBI Taxonomy" id="1121416"/>
    <lineage>
        <taxon>Bacteria</taxon>
        <taxon>Pseudomonadati</taxon>
        <taxon>Thermodesulfobacteriota</taxon>
        <taxon>Desulfobulbia</taxon>
        <taxon>Desulfobulbales</taxon>
        <taxon>Desulfocapsaceae</taxon>
        <taxon>Desulfopila</taxon>
    </lineage>
</organism>
<reference evidence="2 3" key="1">
    <citation type="submission" date="2016-12" db="EMBL/GenBank/DDBJ databases">
        <authorList>
            <person name="Song W.-J."/>
            <person name="Kurnit D.M."/>
        </authorList>
    </citation>
    <scope>NUCLEOTIDE SEQUENCE [LARGE SCALE GENOMIC DNA]</scope>
    <source>
        <strain evidence="2 3">DSM 18488</strain>
    </source>
</reference>
<dbReference type="EMBL" id="FRFE01000016">
    <property type="protein sequence ID" value="SHO49958.1"/>
    <property type="molecule type" value="Genomic_DNA"/>
</dbReference>
<dbReference type="Proteomes" id="UP000184603">
    <property type="component" value="Unassembled WGS sequence"/>
</dbReference>
<gene>
    <name evidence="2" type="ORF">SAMN02745220_03185</name>
</gene>
<dbReference type="RefSeq" id="WP_073614658.1">
    <property type="nucleotide sequence ID" value="NZ_FRFE01000016.1"/>
</dbReference>
<accession>A0A1M7YBR1</accession>
<dbReference type="AlphaFoldDB" id="A0A1M7YBR1"/>
<evidence type="ECO:0000313" key="3">
    <source>
        <dbReference type="Proteomes" id="UP000184603"/>
    </source>
</evidence>
<keyword evidence="1" id="KW-0472">Membrane</keyword>
<dbReference type="STRING" id="1121416.SAMN02745220_03185"/>
<keyword evidence="1" id="KW-0812">Transmembrane</keyword>